<protein>
    <recommendedName>
        <fullName evidence="6">Peptidase metallopeptidase domain-containing protein</fullName>
    </recommendedName>
</protein>
<dbReference type="Gene3D" id="3.40.390.10">
    <property type="entry name" value="Collagenase (Catalytic Domain)"/>
    <property type="match status" value="1"/>
</dbReference>
<dbReference type="PANTHER" id="PTHR10201:SF331">
    <property type="entry name" value="MATRIX METALLOPROTEINASE-14-LIKE ISOFORM X1"/>
    <property type="match status" value="1"/>
</dbReference>
<gene>
    <name evidence="7" type="ORF">KUTeg_009937</name>
</gene>
<dbReference type="InterPro" id="IPR021190">
    <property type="entry name" value="Pept_M10A"/>
</dbReference>
<keyword evidence="3" id="KW-0479">Metal-binding</keyword>
<comment type="caution">
    <text evidence="7">The sequence shown here is derived from an EMBL/GenBank/DDBJ whole genome shotgun (WGS) entry which is preliminary data.</text>
</comment>
<evidence type="ECO:0000259" key="6">
    <source>
        <dbReference type="SMART" id="SM00235"/>
    </source>
</evidence>
<dbReference type="InterPro" id="IPR033739">
    <property type="entry name" value="M10A_MMP"/>
</dbReference>
<dbReference type="Pfam" id="PF00413">
    <property type="entry name" value="Peptidase_M10"/>
    <property type="match status" value="1"/>
</dbReference>
<dbReference type="PANTHER" id="PTHR10201">
    <property type="entry name" value="MATRIX METALLOPROTEINASE"/>
    <property type="match status" value="1"/>
</dbReference>
<organism evidence="7 8">
    <name type="scientific">Tegillarca granosa</name>
    <name type="common">Malaysian cockle</name>
    <name type="synonym">Anadara granosa</name>
    <dbReference type="NCBI Taxonomy" id="220873"/>
    <lineage>
        <taxon>Eukaryota</taxon>
        <taxon>Metazoa</taxon>
        <taxon>Spiralia</taxon>
        <taxon>Lophotrochozoa</taxon>
        <taxon>Mollusca</taxon>
        <taxon>Bivalvia</taxon>
        <taxon>Autobranchia</taxon>
        <taxon>Pteriomorphia</taxon>
        <taxon>Arcoida</taxon>
        <taxon>Arcoidea</taxon>
        <taxon>Arcidae</taxon>
        <taxon>Tegillarca</taxon>
    </lineage>
</organism>
<dbReference type="PRINTS" id="PR00138">
    <property type="entry name" value="MATRIXIN"/>
</dbReference>
<evidence type="ECO:0000256" key="3">
    <source>
        <dbReference type="ARBA" id="ARBA00022723"/>
    </source>
</evidence>
<name>A0ABQ9F5B4_TEGGR</name>
<dbReference type="InterPro" id="IPR001818">
    <property type="entry name" value="Pept_M10_metallopeptidase"/>
</dbReference>
<dbReference type="SMART" id="SM00235">
    <property type="entry name" value="ZnMc"/>
    <property type="match status" value="1"/>
</dbReference>
<evidence type="ECO:0000313" key="7">
    <source>
        <dbReference type="EMBL" id="KAJ8312564.1"/>
    </source>
</evidence>
<feature type="domain" description="Peptidase metallopeptidase" evidence="6">
    <location>
        <begin position="3"/>
        <end position="185"/>
    </location>
</feature>
<dbReference type="InterPro" id="IPR006026">
    <property type="entry name" value="Peptidase_Metallo"/>
</dbReference>
<keyword evidence="5" id="KW-0862">Zinc</keyword>
<sequence length="208" mass="23920">MGRGYKWKKNIITWKNTGHSRKLSRDDQRIRLNFNFKNFKLKCLMISLNAYLRRAVENGLKFWSDVTPLKFEHQEQGTPDIEIFFARGEHGDGTYNSFDGKGRVLAHAYFPENGDTHFDEDESWVFHSDEGTELETVAAHEFGHSLGLGHSSVPGALMAPYYAGYVPNRKLHPDDIAGIQKLYARETTENFFDNKLDHIIENTMTQSC</sequence>
<evidence type="ECO:0000256" key="1">
    <source>
        <dbReference type="ARBA" id="ARBA00010370"/>
    </source>
</evidence>
<evidence type="ECO:0000256" key="4">
    <source>
        <dbReference type="ARBA" id="ARBA00022801"/>
    </source>
</evidence>
<accession>A0ABQ9F5B4</accession>
<keyword evidence="2" id="KW-0645">Protease</keyword>
<dbReference type="Proteomes" id="UP001217089">
    <property type="component" value="Unassembled WGS sequence"/>
</dbReference>
<dbReference type="InterPro" id="IPR024079">
    <property type="entry name" value="MetalloPept_cat_dom_sf"/>
</dbReference>
<evidence type="ECO:0000256" key="5">
    <source>
        <dbReference type="ARBA" id="ARBA00022833"/>
    </source>
</evidence>
<comment type="similarity">
    <text evidence="1">Belongs to the peptidase M10A family.</text>
</comment>
<dbReference type="EMBL" id="JARBDR010000440">
    <property type="protein sequence ID" value="KAJ8312564.1"/>
    <property type="molecule type" value="Genomic_DNA"/>
</dbReference>
<proteinExistence type="inferred from homology"/>
<reference evidence="7 8" key="1">
    <citation type="submission" date="2022-12" db="EMBL/GenBank/DDBJ databases">
        <title>Chromosome-level genome of Tegillarca granosa.</title>
        <authorList>
            <person name="Kim J."/>
        </authorList>
    </citation>
    <scope>NUCLEOTIDE SEQUENCE [LARGE SCALE GENOMIC DNA]</scope>
    <source>
        <strain evidence="7">Teg-2019</strain>
        <tissue evidence="7">Adductor muscle</tissue>
    </source>
</reference>
<evidence type="ECO:0000313" key="8">
    <source>
        <dbReference type="Proteomes" id="UP001217089"/>
    </source>
</evidence>
<keyword evidence="8" id="KW-1185">Reference proteome</keyword>
<dbReference type="CDD" id="cd04278">
    <property type="entry name" value="ZnMc_MMP"/>
    <property type="match status" value="1"/>
</dbReference>
<evidence type="ECO:0000256" key="2">
    <source>
        <dbReference type="ARBA" id="ARBA00022670"/>
    </source>
</evidence>
<keyword evidence="4" id="KW-0378">Hydrolase</keyword>
<dbReference type="SUPFAM" id="SSF55486">
    <property type="entry name" value="Metalloproteases ('zincins'), catalytic domain"/>
    <property type="match status" value="1"/>
</dbReference>